<keyword evidence="3" id="KW-1185">Reference proteome</keyword>
<name>A0ABV5RI32_9ACTN</name>
<gene>
    <name evidence="2" type="ORF">ACFFTL_35925</name>
</gene>
<comment type="caution">
    <text evidence="2">The sequence shown here is derived from an EMBL/GenBank/DDBJ whole genome shotgun (WGS) entry which is preliminary data.</text>
</comment>
<reference evidence="2 3" key="1">
    <citation type="submission" date="2024-09" db="EMBL/GenBank/DDBJ databases">
        <authorList>
            <person name="Sun Q."/>
            <person name="Mori K."/>
        </authorList>
    </citation>
    <scope>NUCLEOTIDE SEQUENCE [LARGE SCALE GENOMIC DNA]</scope>
    <source>
        <strain evidence="2 3">JCM 3331</strain>
    </source>
</reference>
<accession>A0ABV5RI32</accession>
<dbReference type="Proteomes" id="UP001589710">
    <property type="component" value="Unassembled WGS sequence"/>
</dbReference>
<proteinExistence type="predicted"/>
<sequence>MIGYVWANDEDDAAGWEVRTAGGDEAFNKGARWARKLHDAKARGIAPTAALAAMTQESDPTRSSHVVPGSLTEAPNADVIRRLADPT</sequence>
<evidence type="ECO:0000313" key="2">
    <source>
        <dbReference type="EMBL" id="MFB9577523.1"/>
    </source>
</evidence>
<evidence type="ECO:0000313" key="3">
    <source>
        <dbReference type="Proteomes" id="UP001589710"/>
    </source>
</evidence>
<protein>
    <submittedName>
        <fullName evidence="2">Uncharacterized protein</fullName>
    </submittedName>
</protein>
<dbReference type="EMBL" id="JBHMCG010000148">
    <property type="protein sequence ID" value="MFB9577523.1"/>
    <property type="molecule type" value="Genomic_DNA"/>
</dbReference>
<feature type="compositionally biased region" description="Polar residues" evidence="1">
    <location>
        <begin position="55"/>
        <end position="64"/>
    </location>
</feature>
<dbReference type="RefSeq" id="WP_345512301.1">
    <property type="nucleotide sequence ID" value="NZ_BAAAXD010000015.1"/>
</dbReference>
<evidence type="ECO:0000256" key="1">
    <source>
        <dbReference type="SAM" id="MobiDB-lite"/>
    </source>
</evidence>
<organism evidence="2 3">
    <name type="scientific">Streptomyces yanii</name>
    <dbReference type="NCBI Taxonomy" id="78510"/>
    <lineage>
        <taxon>Bacteria</taxon>
        <taxon>Bacillati</taxon>
        <taxon>Actinomycetota</taxon>
        <taxon>Actinomycetes</taxon>
        <taxon>Kitasatosporales</taxon>
        <taxon>Streptomycetaceae</taxon>
        <taxon>Streptomyces</taxon>
    </lineage>
</organism>
<feature type="region of interest" description="Disordered" evidence="1">
    <location>
        <begin position="55"/>
        <end position="87"/>
    </location>
</feature>